<gene>
    <name evidence="2" type="ORF">EUTSA_v10008414mg</name>
</gene>
<keyword evidence="3" id="KW-1185">Reference proteome</keyword>
<feature type="region of interest" description="Disordered" evidence="1">
    <location>
        <begin position="226"/>
        <end position="246"/>
    </location>
</feature>
<accession>V4KQM8</accession>
<sequence length="282" mass="32765">MAPNNWLHVDSINTNIPIIFKFSTAVFAEKNSFLALKHSLQNRRVLVSLRGSVTDENGDHPINVEGEVEEEEEEEGSRRKMVLWEITLGTAYFLGLRRTYRLALKIQRRIVSPKHPKIRQFLHRRTRKIFDVAVSVHKNIQHRDIEVGRNLGNWILRWLDRMKPAAQIRTRPEPPHYNTNSNMDKAKRLSELSRPKSHTNTTQSPQNRDSDRHLFSSLKHLRHNPFPTVSMMIQPPRPSGTSSQYRHYSGSAAASLSQPRYVRGVGFDGVIRKDILQWMVQR</sequence>
<dbReference type="eggNOG" id="ENOG502RY47">
    <property type="taxonomic scope" value="Eukaryota"/>
</dbReference>
<dbReference type="Proteomes" id="UP000030689">
    <property type="component" value="Unassembled WGS sequence"/>
</dbReference>
<evidence type="ECO:0000256" key="1">
    <source>
        <dbReference type="SAM" id="MobiDB-lite"/>
    </source>
</evidence>
<dbReference type="AlphaFoldDB" id="V4KQM8"/>
<dbReference type="STRING" id="72664.V4KQM8"/>
<feature type="compositionally biased region" description="Polar residues" evidence="1">
    <location>
        <begin position="198"/>
        <end position="207"/>
    </location>
</feature>
<reference evidence="2 3" key="1">
    <citation type="journal article" date="2013" name="Front. Plant Sci.">
        <title>The Reference Genome of the Halophytic Plant Eutrema salsugineum.</title>
        <authorList>
            <person name="Yang R."/>
            <person name="Jarvis D.E."/>
            <person name="Chen H."/>
            <person name="Beilstein M.A."/>
            <person name="Grimwood J."/>
            <person name="Jenkins J."/>
            <person name="Shu S."/>
            <person name="Prochnik S."/>
            <person name="Xin M."/>
            <person name="Ma C."/>
            <person name="Schmutz J."/>
            <person name="Wing R.A."/>
            <person name="Mitchell-Olds T."/>
            <person name="Schumaker K.S."/>
            <person name="Wang X."/>
        </authorList>
    </citation>
    <scope>NUCLEOTIDE SEQUENCE [LARGE SCALE GENOMIC DNA]</scope>
</reference>
<dbReference type="Gramene" id="ESQ33574">
    <property type="protein sequence ID" value="ESQ33574"/>
    <property type="gene ID" value="EUTSA_v10008414mg"/>
</dbReference>
<protein>
    <submittedName>
        <fullName evidence="2">Uncharacterized protein</fullName>
    </submittedName>
</protein>
<evidence type="ECO:0000313" key="2">
    <source>
        <dbReference type="EMBL" id="ESQ33574.1"/>
    </source>
</evidence>
<dbReference type="OMA" id="QFAHRRT"/>
<proteinExistence type="predicted"/>
<evidence type="ECO:0000313" key="3">
    <source>
        <dbReference type="Proteomes" id="UP000030689"/>
    </source>
</evidence>
<dbReference type="PANTHER" id="PTHR35998:SF1">
    <property type="entry name" value="OS02G0127900 PROTEIN"/>
    <property type="match status" value="1"/>
</dbReference>
<dbReference type="PANTHER" id="PTHR35998">
    <property type="entry name" value="OS02G0127900 PROTEIN"/>
    <property type="match status" value="1"/>
</dbReference>
<dbReference type="KEGG" id="eus:EUTSA_v10008414mg"/>
<organism evidence="2 3">
    <name type="scientific">Eutrema salsugineum</name>
    <name type="common">Saltwater cress</name>
    <name type="synonym">Sisymbrium salsugineum</name>
    <dbReference type="NCBI Taxonomy" id="72664"/>
    <lineage>
        <taxon>Eukaryota</taxon>
        <taxon>Viridiplantae</taxon>
        <taxon>Streptophyta</taxon>
        <taxon>Embryophyta</taxon>
        <taxon>Tracheophyta</taxon>
        <taxon>Spermatophyta</taxon>
        <taxon>Magnoliopsida</taxon>
        <taxon>eudicotyledons</taxon>
        <taxon>Gunneridae</taxon>
        <taxon>Pentapetalae</taxon>
        <taxon>rosids</taxon>
        <taxon>malvids</taxon>
        <taxon>Brassicales</taxon>
        <taxon>Brassicaceae</taxon>
        <taxon>Eutremeae</taxon>
        <taxon>Eutrema</taxon>
    </lineage>
</organism>
<name>V4KQM8_EUTSA</name>
<feature type="region of interest" description="Disordered" evidence="1">
    <location>
        <begin position="192"/>
        <end position="211"/>
    </location>
</feature>
<dbReference type="EMBL" id="KI517683">
    <property type="protein sequence ID" value="ESQ33574.1"/>
    <property type="molecule type" value="Genomic_DNA"/>
</dbReference>